<evidence type="ECO:0000256" key="7">
    <source>
        <dbReference type="SAM" id="MobiDB-lite"/>
    </source>
</evidence>
<protein>
    <submittedName>
        <fullName evidence="10">Rhomboid family intramembrane serine protease</fullName>
        <ecNumber evidence="10">3.4.21.-</ecNumber>
    </submittedName>
</protein>
<feature type="transmembrane region" description="Helical" evidence="8">
    <location>
        <begin position="277"/>
        <end position="299"/>
    </location>
</feature>
<organism evidence="10 11">
    <name type="scientific">Pseudonocardia spirodelae</name>
    <dbReference type="NCBI Taxonomy" id="3133431"/>
    <lineage>
        <taxon>Bacteria</taxon>
        <taxon>Bacillati</taxon>
        <taxon>Actinomycetota</taxon>
        <taxon>Actinomycetes</taxon>
        <taxon>Pseudonocardiales</taxon>
        <taxon>Pseudonocardiaceae</taxon>
        <taxon>Pseudonocardia</taxon>
    </lineage>
</organism>
<dbReference type="SUPFAM" id="SSF144091">
    <property type="entry name" value="Rhomboid-like"/>
    <property type="match status" value="1"/>
</dbReference>
<name>A0ABU8TBN2_9PSEU</name>
<dbReference type="SUPFAM" id="SSF57845">
    <property type="entry name" value="B-box zinc-binding domain"/>
    <property type="match status" value="1"/>
</dbReference>
<comment type="similarity">
    <text evidence="2">Belongs to the peptidase S54 family.</text>
</comment>
<keyword evidence="3 8" id="KW-0812">Transmembrane</keyword>
<feature type="domain" description="Peptidase S54 rhomboid" evidence="9">
    <location>
        <begin position="130"/>
        <end position="261"/>
    </location>
</feature>
<feature type="region of interest" description="Disordered" evidence="7">
    <location>
        <begin position="1"/>
        <end position="25"/>
    </location>
</feature>
<reference evidence="10 11" key="1">
    <citation type="submission" date="2024-03" db="EMBL/GenBank/DDBJ databases">
        <title>Draft genome sequence of Pseudonocardia sp. DW16-2.</title>
        <authorList>
            <person name="Duangmal K."/>
        </authorList>
    </citation>
    <scope>NUCLEOTIDE SEQUENCE [LARGE SCALE GENOMIC DNA]</scope>
    <source>
        <strain evidence="10 11">DW16-2</strain>
    </source>
</reference>
<evidence type="ECO:0000256" key="3">
    <source>
        <dbReference type="ARBA" id="ARBA00022692"/>
    </source>
</evidence>
<evidence type="ECO:0000259" key="9">
    <source>
        <dbReference type="Pfam" id="PF01694"/>
    </source>
</evidence>
<dbReference type="PANTHER" id="PTHR43731:SF14">
    <property type="entry name" value="PRESENILIN-ASSOCIATED RHOMBOID-LIKE PROTEIN, MITOCHONDRIAL"/>
    <property type="match status" value="1"/>
</dbReference>
<evidence type="ECO:0000256" key="8">
    <source>
        <dbReference type="SAM" id="Phobius"/>
    </source>
</evidence>
<keyword evidence="5 8" id="KW-1133">Transmembrane helix</keyword>
<gene>
    <name evidence="10" type="ORF">WJX68_20710</name>
</gene>
<dbReference type="PANTHER" id="PTHR43731">
    <property type="entry name" value="RHOMBOID PROTEASE"/>
    <property type="match status" value="1"/>
</dbReference>
<evidence type="ECO:0000256" key="5">
    <source>
        <dbReference type="ARBA" id="ARBA00022989"/>
    </source>
</evidence>
<dbReference type="Pfam" id="PF01694">
    <property type="entry name" value="Rhomboid"/>
    <property type="match status" value="1"/>
</dbReference>
<evidence type="ECO:0000256" key="1">
    <source>
        <dbReference type="ARBA" id="ARBA00004141"/>
    </source>
</evidence>
<dbReference type="InterPro" id="IPR022764">
    <property type="entry name" value="Peptidase_S54_rhomboid_dom"/>
</dbReference>
<dbReference type="EC" id="3.4.21.-" evidence="10"/>
<evidence type="ECO:0000256" key="6">
    <source>
        <dbReference type="ARBA" id="ARBA00023136"/>
    </source>
</evidence>
<evidence type="ECO:0000256" key="2">
    <source>
        <dbReference type="ARBA" id="ARBA00009045"/>
    </source>
</evidence>
<dbReference type="Gene3D" id="1.20.1540.10">
    <property type="entry name" value="Rhomboid-like"/>
    <property type="match status" value="1"/>
</dbReference>
<feature type="transmembrane region" description="Helical" evidence="8">
    <location>
        <begin position="132"/>
        <end position="159"/>
    </location>
</feature>
<dbReference type="Proteomes" id="UP001364211">
    <property type="component" value="Unassembled WGS sequence"/>
</dbReference>
<keyword evidence="6 8" id="KW-0472">Membrane</keyword>
<feature type="transmembrane region" description="Helical" evidence="8">
    <location>
        <begin position="195"/>
        <end position="214"/>
    </location>
</feature>
<evidence type="ECO:0000313" key="11">
    <source>
        <dbReference type="Proteomes" id="UP001364211"/>
    </source>
</evidence>
<evidence type="ECO:0000313" key="10">
    <source>
        <dbReference type="EMBL" id="MEJ8281369.1"/>
    </source>
</evidence>
<evidence type="ECO:0000256" key="4">
    <source>
        <dbReference type="ARBA" id="ARBA00022801"/>
    </source>
</evidence>
<comment type="subcellular location">
    <subcellularLocation>
        <location evidence="1">Membrane</location>
        <topology evidence="1">Multi-pass membrane protein</topology>
    </subcellularLocation>
</comment>
<dbReference type="GO" id="GO:0006508">
    <property type="term" value="P:proteolysis"/>
    <property type="evidence" value="ECO:0007669"/>
    <property type="project" value="UniProtKB-KW"/>
</dbReference>
<proteinExistence type="inferred from homology"/>
<dbReference type="InterPro" id="IPR050925">
    <property type="entry name" value="Rhomboid_protease_S54"/>
</dbReference>
<feature type="transmembrane region" description="Helical" evidence="8">
    <location>
        <begin position="171"/>
        <end position="189"/>
    </location>
</feature>
<keyword evidence="10" id="KW-0645">Protease</keyword>
<dbReference type="InterPro" id="IPR035952">
    <property type="entry name" value="Rhomboid-like_sf"/>
</dbReference>
<keyword evidence="11" id="KW-1185">Reference proteome</keyword>
<sequence length="301" mass="30475">MSERPDGGGPPWTGRPAAGGPDPDCVRHPGRPTALACTRCDRPACPECLRPASVGQHCVDCLAQAAASAPRRRTVAGASAAGRPVAVPALIVVNVAVYALTALTAGSLMQNYASALFDEGALVPALVAGGEIWRIVSSGFLHIGPLHLAFNMFALWIIGREVETVLGRARFLAVYGVSMLGGAALVMLFSNPAGATAGASGAVFGLMGALFVLLRRLKLPTGQVVTVIAINAVLSLSIQGISWQGHLGGLLFGAAATAALVHLGAGSPSRRRTQALAVAGLAVLALVLIGVRAAGLLAAGY</sequence>
<feature type="transmembrane region" description="Helical" evidence="8">
    <location>
        <begin position="221"/>
        <end position="241"/>
    </location>
</feature>
<dbReference type="RefSeq" id="WP_340293577.1">
    <property type="nucleotide sequence ID" value="NZ_JBBJUP010000019.1"/>
</dbReference>
<comment type="caution">
    <text evidence="10">The sequence shown here is derived from an EMBL/GenBank/DDBJ whole genome shotgun (WGS) entry which is preliminary data.</text>
</comment>
<keyword evidence="4 10" id="KW-0378">Hydrolase</keyword>
<accession>A0ABU8TBN2</accession>
<dbReference type="EMBL" id="JBBJUP010000019">
    <property type="protein sequence ID" value="MEJ8281369.1"/>
    <property type="molecule type" value="Genomic_DNA"/>
</dbReference>
<dbReference type="GO" id="GO:0008233">
    <property type="term" value="F:peptidase activity"/>
    <property type="evidence" value="ECO:0007669"/>
    <property type="project" value="UniProtKB-KW"/>
</dbReference>
<dbReference type="CDD" id="cd19756">
    <property type="entry name" value="Bbox2"/>
    <property type="match status" value="1"/>
</dbReference>
<feature type="transmembrane region" description="Helical" evidence="8">
    <location>
        <begin position="247"/>
        <end position="265"/>
    </location>
</feature>
<feature type="transmembrane region" description="Helical" evidence="8">
    <location>
        <begin position="89"/>
        <end position="112"/>
    </location>
</feature>